<dbReference type="GO" id="GO:0043005">
    <property type="term" value="C:neuron projection"/>
    <property type="evidence" value="ECO:0007669"/>
    <property type="project" value="TreeGrafter"/>
</dbReference>
<feature type="compositionally biased region" description="Low complexity" evidence="7">
    <location>
        <begin position="289"/>
        <end position="299"/>
    </location>
</feature>
<evidence type="ECO:0000313" key="10">
    <source>
        <dbReference type="EMBL" id="AJE70273.1"/>
    </source>
</evidence>
<name>A0A0H3V1C7_APIME</name>
<dbReference type="EMBL" id="KJ939602">
    <property type="protein sequence ID" value="AJE70273.1"/>
    <property type="molecule type" value="mRNA"/>
</dbReference>
<keyword evidence="10" id="KW-0675">Receptor</keyword>
<dbReference type="GO" id="GO:0043025">
    <property type="term" value="C:neuronal cell body"/>
    <property type="evidence" value="ECO:0007669"/>
    <property type="project" value="TreeGrafter"/>
</dbReference>
<dbReference type="GO" id="GO:0045202">
    <property type="term" value="C:synapse"/>
    <property type="evidence" value="ECO:0007669"/>
    <property type="project" value="GOC"/>
</dbReference>
<gene>
    <name evidence="10" type="primary">Ric-3</name>
</gene>
<feature type="domain" description="Resistance to inhibitors of cholinesterase protein 3 N-terminal" evidence="9">
    <location>
        <begin position="21"/>
        <end position="226"/>
    </location>
</feature>
<dbReference type="Pfam" id="PF15361">
    <property type="entry name" value="RIC3"/>
    <property type="match status" value="1"/>
</dbReference>
<protein>
    <submittedName>
        <fullName evidence="10">Receptor associated protein RIC-3, alternatively spliced</fullName>
    </submittedName>
</protein>
<dbReference type="PANTHER" id="PTHR21723:SF3">
    <property type="entry name" value="PROTEIN RIC-3"/>
    <property type="match status" value="1"/>
</dbReference>
<keyword evidence="4" id="KW-0256">Endoplasmic reticulum</keyword>
<feature type="region of interest" description="Disordered" evidence="7">
    <location>
        <begin position="46"/>
        <end position="68"/>
    </location>
</feature>
<keyword evidence="5 8" id="KW-1133">Transmembrane helix</keyword>
<evidence type="ECO:0000256" key="4">
    <source>
        <dbReference type="ARBA" id="ARBA00022824"/>
    </source>
</evidence>
<keyword evidence="3 8" id="KW-0812">Transmembrane</keyword>
<feature type="transmembrane region" description="Helical" evidence="8">
    <location>
        <begin position="117"/>
        <end position="135"/>
    </location>
</feature>
<evidence type="ECO:0000256" key="1">
    <source>
        <dbReference type="ARBA" id="ARBA00004586"/>
    </source>
</evidence>
<comment type="similarity">
    <text evidence="2">Belongs to the ric-3 family.</text>
</comment>
<evidence type="ECO:0000256" key="3">
    <source>
        <dbReference type="ARBA" id="ARBA00022692"/>
    </source>
</evidence>
<evidence type="ECO:0000256" key="8">
    <source>
        <dbReference type="SAM" id="Phobius"/>
    </source>
</evidence>
<dbReference type="PANTHER" id="PTHR21723">
    <property type="entry name" value="RESISTANCE TO INHIBITORS OF CHOLINESTERASE PROTEIN 3 RIC3"/>
    <property type="match status" value="1"/>
</dbReference>
<feature type="compositionally biased region" description="Basic and acidic residues" evidence="7">
    <location>
        <begin position="46"/>
        <end position="57"/>
    </location>
</feature>
<accession>A0A0H3V1C7</accession>
<dbReference type="GO" id="GO:0034394">
    <property type="term" value="P:protein localization to cell surface"/>
    <property type="evidence" value="ECO:0007669"/>
    <property type="project" value="TreeGrafter"/>
</dbReference>
<proteinExistence type="evidence at transcript level"/>
<organism evidence="10">
    <name type="scientific">Apis mellifera</name>
    <name type="common">Honeybee</name>
    <dbReference type="NCBI Taxonomy" id="7460"/>
    <lineage>
        <taxon>Eukaryota</taxon>
        <taxon>Metazoa</taxon>
        <taxon>Ecdysozoa</taxon>
        <taxon>Arthropoda</taxon>
        <taxon>Hexapoda</taxon>
        <taxon>Insecta</taxon>
        <taxon>Pterygota</taxon>
        <taxon>Neoptera</taxon>
        <taxon>Endopterygota</taxon>
        <taxon>Hymenoptera</taxon>
        <taxon>Apocrita</taxon>
        <taxon>Aculeata</taxon>
        <taxon>Apoidea</taxon>
        <taxon>Anthophila</taxon>
        <taxon>Apidae</taxon>
        <taxon>Apis</taxon>
    </lineage>
</organism>
<dbReference type="InterPro" id="IPR032763">
    <property type="entry name" value="RIC3_N"/>
</dbReference>
<evidence type="ECO:0000259" key="9">
    <source>
        <dbReference type="Pfam" id="PF15361"/>
    </source>
</evidence>
<sequence length="365" mass="40277">MAEITDFGPRKTIFILAIVAGCFAVLWPKIFYPMLTASVNPHHITDNSDTIKQERRTPPHAGGLHPALRERGRAIPSSHIVPKVSDRPDHVVPKMRPPLGGAGHVVPAPKGSGTMGIIMPLYTLGIVLFFLYTIVKVLRKNSDSEIISEYPGAAAEKEFRKMVFSPEAFATAMTGGTMNYQKERSPSPQRPTPTLEELKDQAAGDIEIDQLRRRLVETEAAMERIVVQMGNISRSVMHSPNPQQEFKDNTIAQVQYSTEDKVENIEHSPTIKVMGMEMTASCENKGSRPTTPIIPISPSHIEREKTPPKPIYLEGALPPQCELLVTDSETQAQKAEEDVEAPVVLSGKMTLSLISLDQNAAVRKY</sequence>
<feature type="region of interest" description="Disordered" evidence="7">
    <location>
        <begin position="282"/>
        <end position="303"/>
    </location>
</feature>
<evidence type="ECO:0000256" key="5">
    <source>
        <dbReference type="ARBA" id="ARBA00022989"/>
    </source>
</evidence>
<evidence type="ECO:0000256" key="7">
    <source>
        <dbReference type="SAM" id="MobiDB-lite"/>
    </source>
</evidence>
<dbReference type="GO" id="GO:0005789">
    <property type="term" value="C:endoplasmic reticulum membrane"/>
    <property type="evidence" value="ECO:0007669"/>
    <property type="project" value="UniProtKB-SubCell"/>
</dbReference>
<comment type="subcellular location">
    <subcellularLocation>
        <location evidence="1">Endoplasmic reticulum membrane</location>
    </subcellularLocation>
</comment>
<reference evidence="10" key="1">
    <citation type="submission" date="2014-06" db="EMBL/GenBank/DDBJ databases">
        <authorList>
            <person name="Cens T."/>
        </authorList>
    </citation>
    <scope>NUCLEOTIDE SEQUENCE</scope>
</reference>
<keyword evidence="6 8" id="KW-0472">Membrane</keyword>
<dbReference type="AlphaFoldDB" id="A0A0H3V1C7"/>
<evidence type="ECO:0000256" key="2">
    <source>
        <dbReference type="ARBA" id="ARBA00008538"/>
    </source>
</evidence>
<feature type="transmembrane region" description="Helical" evidence="8">
    <location>
        <begin position="12"/>
        <end position="32"/>
    </location>
</feature>
<dbReference type="InterPro" id="IPR026160">
    <property type="entry name" value="Ric3"/>
</dbReference>
<dbReference type="GO" id="GO:0007271">
    <property type="term" value="P:synaptic transmission, cholinergic"/>
    <property type="evidence" value="ECO:0007669"/>
    <property type="project" value="TreeGrafter"/>
</dbReference>
<evidence type="ECO:0000256" key="6">
    <source>
        <dbReference type="ARBA" id="ARBA00023136"/>
    </source>
</evidence>